<evidence type="ECO:0000256" key="2">
    <source>
        <dbReference type="SAM" id="Phobius"/>
    </source>
</evidence>
<protein>
    <recommendedName>
        <fullName evidence="3">FHA domain-containing protein</fullName>
    </recommendedName>
</protein>
<dbReference type="InterPro" id="IPR050923">
    <property type="entry name" value="Cell_Proc_Reg/RNA_Proc"/>
</dbReference>
<comment type="caution">
    <text evidence="4">The sequence shown here is derived from an EMBL/GenBank/DDBJ whole genome shotgun (WGS) entry which is preliminary data.</text>
</comment>
<keyword evidence="2" id="KW-0812">Transmembrane</keyword>
<dbReference type="InterPro" id="IPR000253">
    <property type="entry name" value="FHA_dom"/>
</dbReference>
<evidence type="ECO:0000313" key="4">
    <source>
        <dbReference type="EMBL" id="GAA3963692.1"/>
    </source>
</evidence>
<feature type="transmembrane region" description="Helical" evidence="2">
    <location>
        <begin position="290"/>
        <end position="309"/>
    </location>
</feature>
<accession>A0ABP7PDD3</accession>
<dbReference type="PANTHER" id="PTHR23308">
    <property type="entry name" value="NUCLEAR INHIBITOR OF PROTEIN PHOSPHATASE-1"/>
    <property type="match status" value="1"/>
</dbReference>
<feature type="compositionally biased region" description="Polar residues" evidence="1">
    <location>
        <begin position="94"/>
        <end position="108"/>
    </location>
</feature>
<dbReference type="EMBL" id="BAABBO010000009">
    <property type="protein sequence ID" value="GAA3963692.1"/>
    <property type="molecule type" value="Genomic_DNA"/>
</dbReference>
<dbReference type="Proteomes" id="UP001501337">
    <property type="component" value="Unassembled WGS sequence"/>
</dbReference>
<keyword evidence="2" id="KW-0472">Membrane</keyword>
<feature type="region of interest" description="Disordered" evidence="1">
    <location>
        <begin position="227"/>
        <end position="263"/>
    </location>
</feature>
<keyword evidence="2" id="KW-1133">Transmembrane helix</keyword>
<dbReference type="PROSITE" id="PS50006">
    <property type="entry name" value="FHA_DOMAIN"/>
    <property type="match status" value="1"/>
</dbReference>
<gene>
    <name evidence="4" type="ORF">GCM10022278_21870</name>
</gene>
<dbReference type="CDD" id="cd00060">
    <property type="entry name" value="FHA"/>
    <property type="match status" value="2"/>
</dbReference>
<keyword evidence="5" id="KW-1185">Reference proteome</keyword>
<evidence type="ECO:0000259" key="3">
    <source>
        <dbReference type="PROSITE" id="PS50006"/>
    </source>
</evidence>
<dbReference type="InterPro" id="IPR008984">
    <property type="entry name" value="SMAD_FHA_dom_sf"/>
</dbReference>
<name>A0ABP7PDD3_9GAMM</name>
<organism evidence="4 5">
    <name type="scientific">Allohahella marinimesophila</name>
    <dbReference type="NCBI Taxonomy" id="1054972"/>
    <lineage>
        <taxon>Bacteria</taxon>
        <taxon>Pseudomonadati</taxon>
        <taxon>Pseudomonadota</taxon>
        <taxon>Gammaproteobacteria</taxon>
        <taxon>Oceanospirillales</taxon>
        <taxon>Hahellaceae</taxon>
        <taxon>Allohahella</taxon>
    </lineage>
</organism>
<reference evidence="5" key="1">
    <citation type="journal article" date="2019" name="Int. J. Syst. Evol. Microbiol.">
        <title>The Global Catalogue of Microorganisms (GCM) 10K type strain sequencing project: providing services to taxonomists for standard genome sequencing and annotation.</title>
        <authorList>
            <consortium name="The Broad Institute Genomics Platform"/>
            <consortium name="The Broad Institute Genome Sequencing Center for Infectious Disease"/>
            <person name="Wu L."/>
            <person name="Ma J."/>
        </authorList>
    </citation>
    <scope>NUCLEOTIDE SEQUENCE [LARGE SCALE GENOMIC DNA]</scope>
    <source>
        <strain evidence="5">JCM 17555</strain>
    </source>
</reference>
<dbReference type="Gene3D" id="2.60.200.20">
    <property type="match status" value="2"/>
</dbReference>
<evidence type="ECO:0000313" key="5">
    <source>
        <dbReference type="Proteomes" id="UP001501337"/>
    </source>
</evidence>
<dbReference type="SUPFAM" id="SSF49879">
    <property type="entry name" value="SMAD/FHA domain"/>
    <property type="match status" value="2"/>
</dbReference>
<feature type="region of interest" description="Disordered" evidence="1">
    <location>
        <begin position="89"/>
        <end position="108"/>
    </location>
</feature>
<evidence type="ECO:0000256" key="1">
    <source>
        <dbReference type="SAM" id="MobiDB-lite"/>
    </source>
</evidence>
<feature type="domain" description="FHA" evidence="3">
    <location>
        <begin position="136"/>
        <end position="185"/>
    </location>
</feature>
<proteinExistence type="predicted"/>
<dbReference type="Pfam" id="PF00498">
    <property type="entry name" value="FHA"/>
    <property type="match status" value="2"/>
</dbReference>
<sequence>MWLVNAHMTIGSDEQNSIRLRQESVQPFHAEMRLKDGNVYLINKHPEYRTGLNGKKVRKAVIVKPDDVIVIGTVKIKLLRAADAGSDAKPFSSAEATSPNLQKQSGQSVRQGQALWGLRTNASWAKQPLYPIHGVAIVGRDEAADIAVPVSHLSRQHAQLQVAGQFLLVKDLGSTNGTFLNGERITQGRARPGDKLKFDVVTFVVEGPDDDHGKTVIRPIPAVVSNLSKEKSRSASASTPREEAGQQPSNASAHPVPPAAERPHDINFDAVVSDREPIADLAPEKKRSPALFIAIIMLTLAVIATVLLFTDAVDIEQLGALSQSFEALVGTSTVDSGRSVLA</sequence>
<dbReference type="SMART" id="SM00240">
    <property type="entry name" value="FHA"/>
    <property type="match status" value="2"/>
</dbReference>